<organism evidence="1 2">
    <name type="scientific">Triparma columacea</name>
    <dbReference type="NCBI Taxonomy" id="722753"/>
    <lineage>
        <taxon>Eukaryota</taxon>
        <taxon>Sar</taxon>
        <taxon>Stramenopiles</taxon>
        <taxon>Ochrophyta</taxon>
        <taxon>Bolidophyceae</taxon>
        <taxon>Parmales</taxon>
        <taxon>Triparmaceae</taxon>
        <taxon>Triparma</taxon>
    </lineage>
</organism>
<protein>
    <submittedName>
        <fullName evidence="1">Uncharacterized protein</fullName>
    </submittedName>
</protein>
<dbReference type="EMBL" id="BRYA01000628">
    <property type="protein sequence ID" value="GMI26403.1"/>
    <property type="molecule type" value="Genomic_DNA"/>
</dbReference>
<comment type="caution">
    <text evidence="1">The sequence shown here is derived from an EMBL/GenBank/DDBJ whole genome shotgun (WGS) entry which is preliminary data.</text>
</comment>
<reference evidence="2" key="1">
    <citation type="journal article" date="2023" name="Commun. Biol.">
        <title>Genome analysis of Parmales, the sister group of diatoms, reveals the evolutionary specialization of diatoms from phago-mixotrophs to photoautotrophs.</title>
        <authorList>
            <person name="Ban H."/>
            <person name="Sato S."/>
            <person name="Yoshikawa S."/>
            <person name="Yamada K."/>
            <person name="Nakamura Y."/>
            <person name="Ichinomiya M."/>
            <person name="Sato N."/>
            <person name="Blanc-Mathieu R."/>
            <person name="Endo H."/>
            <person name="Kuwata A."/>
            <person name="Ogata H."/>
        </authorList>
    </citation>
    <scope>NUCLEOTIDE SEQUENCE [LARGE SCALE GENOMIC DNA]</scope>
</reference>
<accession>A0A9W7G0F0</accession>
<dbReference type="Proteomes" id="UP001165065">
    <property type="component" value="Unassembled WGS sequence"/>
</dbReference>
<evidence type="ECO:0000313" key="2">
    <source>
        <dbReference type="Proteomes" id="UP001165065"/>
    </source>
</evidence>
<sequence>MLNLGNRADRLSTNVRKPNKTKRHCLTYGIPYPSQQAFTYRNAYHEPFSPQRHRLDKQMTVKSLPQLMAAPLTIQGPQIEQLLHLVPGYRQLLQCLDTPSEEMVIEFIGRLPQLSILADICGRGDGDSCITYNTHNGAVTLSFAFHSGEANGPGGFKDILEDAIGFSSPRWSSANGEEMELCGWRAAILSLIFVVFGLCVNKRSQHKLIAEGLCTATICIHQSPGASLRHQSPDQLAQSRAELVSLLQEEKHVENCRLQG</sequence>
<dbReference type="OrthoDB" id="10428722at2759"/>
<evidence type="ECO:0000313" key="1">
    <source>
        <dbReference type="EMBL" id="GMI26403.1"/>
    </source>
</evidence>
<name>A0A9W7G0F0_9STRA</name>
<dbReference type="AlphaFoldDB" id="A0A9W7G0F0"/>
<proteinExistence type="predicted"/>
<keyword evidence="2" id="KW-1185">Reference proteome</keyword>
<gene>
    <name evidence="1" type="ORF">TrCOL_g2289</name>
</gene>